<dbReference type="AlphaFoldDB" id="A0A2S0UH94"/>
<dbReference type="Proteomes" id="UP000244496">
    <property type="component" value="Chromosome"/>
</dbReference>
<protein>
    <recommendedName>
        <fullName evidence="10">Autoinducer 2 import system permease protein LsrD</fullName>
    </recommendedName>
</protein>
<evidence type="ECO:0000313" key="13">
    <source>
        <dbReference type="EMBL" id="AWB47189.1"/>
    </source>
</evidence>
<dbReference type="CDD" id="cd06579">
    <property type="entry name" value="TM_PBP1_transp_AraH_like"/>
    <property type="match status" value="1"/>
</dbReference>
<evidence type="ECO:0000256" key="6">
    <source>
        <dbReference type="ARBA" id="ARBA00022692"/>
    </source>
</evidence>
<dbReference type="KEGG" id="geh:HYN69_00535"/>
<evidence type="ECO:0000256" key="5">
    <source>
        <dbReference type="ARBA" id="ARBA00022519"/>
    </source>
</evidence>
<evidence type="ECO:0000256" key="12">
    <source>
        <dbReference type="SAM" id="Phobius"/>
    </source>
</evidence>
<keyword evidence="6 12" id="KW-0812">Transmembrane</keyword>
<dbReference type="GO" id="GO:0005886">
    <property type="term" value="C:plasma membrane"/>
    <property type="evidence" value="ECO:0007669"/>
    <property type="project" value="UniProtKB-SubCell"/>
</dbReference>
<dbReference type="OrthoDB" id="6384190at2"/>
<evidence type="ECO:0000256" key="10">
    <source>
        <dbReference type="ARBA" id="ARBA00039381"/>
    </source>
</evidence>
<dbReference type="GO" id="GO:0022857">
    <property type="term" value="F:transmembrane transporter activity"/>
    <property type="evidence" value="ECO:0007669"/>
    <property type="project" value="InterPro"/>
</dbReference>
<feature type="transmembrane region" description="Helical" evidence="12">
    <location>
        <begin position="93"/>
        <end position="113"/>
    </location>
</feature>
<evidence type="ECO:0000256" key="8">
    <source>
        <dbReference type="ARBA" id="ARBA00023136"/>
    </source>
</evidence>
<evidence type="ECO:0000256" key="1">
    <source>
        <dbReference type="ARBA" id="ARBA00004651"/>
    </source>
</evidence>
<evidence type="ECO:0000256" key="2">
    <source>
        <dbReference type="ARBA" id="ARBA00011262"/>
    </source>
</evidence>
<feature type="transmembrane region" description="Helical" evidence="12">
    <location>
        <begin position="62"/>
        <end position="81"/>
    </location>
</feature>
<reference evidence="13 14" key="1">
    <citation type="submission" date="2018-04" db="EMBL/GenBank/DDBJ databases">
        <title>Genome sequencing of Gemmobacter.</title>
        <authorList>
            <person name="Yi H."/>
            <person name="Baek M.-G."/>
        </authorList>
    </citation>
    <scope>NUCLEOTIDE SEQUENCE [LARGE SCALE GENOMIC DNA]</scope>
    <source>
        <strain evidence="13 14">HYN0069</strain>
    </source>
</reference>
<feature type="transmembrane region" description="Helical" evidence="12">
    <location>
        <begin position="298"/>
        <end position="317"/>
    </location>
</feature>
<dbReference type="InterPro" id="IPR001851">
    <property type="entry name" value="ABC_transp_permease"/>
</dbReference>
<evidence type="ECO:0000313" key="14">
    <source>
        <dbReference type="Proteomes" id="UP000244496"/>
    </source>
</evidence>
<name>A0A2S0UH94_9RHOB</name>
<keyword evidence="8 12" id="KW-0472">Membrane</keyword>
<evidence type="ECO:0000256" key="3">
    <source>
        <dbReference type="ARBA" id="ARBA00022448"/>
    </source>
</evidence>
<comment type="subunit">
    <text evidence="2">The complex is composed of two ATP-binding proteins (LsrA), two transmembrane proteins (LsrC and LsrD) and a solute-binding protein (LsrB).</text>
</comment>
<sequence>MTTQGPPASSGHVSPPADHADKSRTVIQRIADLRAWLFLAALIVGFEAWSRASFGGSFIFNPYNITSIAIFAVAPLLLATGQTFVIISGGIDLSMGFIMGLAAVVAAHVINWAAPSMGAPMAVLFGTVVAIGVAMIPGFVNGLLVSRLRVPPFIGTLGMFGVARGVAFLLAGGTTVPVKNEFFAMMGNGRIFGIPWIIIITAIFVLIMHYILSQTRFGQHNYAIGANEQAARRAGIDIKSHLLRLYILSGICAGLAGVLYAARFTAGAAQAGEPLLLDSVAAVVIGGASLFGGSGTILGTVAGAFVIAVIQYGLVFINVEPFWQFISVGVVIIISVLIDQAQRRISGGRQSE</sequence>
<feature type="transmembrane region" description="Helical" evidence="12">
    <location>
        <begin position="274"/>
        <end position="291"/>
    </location>
</feature>
<keyword evidence="14" id="KW-1185">Reference proteome</keyword>
<feature type="transmembrane region" description="Helical" evidence="12">
    <location>
        <begin position="33"/>
        <end position="50"/>
    </location>
</feature>
<dbReference type="Pfam" id="PF02653">
    <property type="entry name" value="BPD_transp_2"/>
    <property type="match status" value="1"/>
</dbReference>
<feature type="transmembrane region" description="Helical" evidence="12">
    <location>
        <begin position="119"/>
        <end position="140"/>
    </location>
</feature>
<keyword evidence="3" id="KW-0813">Transport</keyword>
<keyword evidence="5" id="KW-0997">Cell inner membrane</keyword>
<keyword evidence="4" id="KW-1003">Cell membrane</keyword>
<feature type="transmembrane region" description="Helical" evidence="12">
    <location>
        <begin position="242"/>
        <end position="262"/>
    </location>
</feature>
<evidence type="ECO:0000256" key="11">
    <source>
        <dbReference type="SAM" id="MobiDB-lite"/>
    </source>
</evidence>
<dbReference type="RefSeq" id="WP_108434018.1">
    <property type="nucleotide sequence ID" value="NZ_CP028918.1"/>
</dbReference>
<feature type="region of interest" description="Disordered" evidence="11">
    <location>
        <begin position="1"/>
        <end position="20"/>
    </location>
</feature>
<feature type="transmembrane region" description="Helical" evidence="12">
    <location>
        <begin position="323"/>
        <end position="341"/>
    </location>
</feature>
<comment type="subcellular location">
    <subcellularLocation>
        <location evidence="1">Cell membrane</location>
        <topology evidence="1">Multi-pass membrane protein</topology>
    </subcellularLocation>
</comment>
<feature type="transmembrane region" description="Helical" evidence="12">
    <location>
        <begin position="191"/>
        <end position="212"/>
    </location>
</feature>
<feature type="transmembrane region" description="Helical" evidence="12">
    <location>
        <begin position="152"/>
        <end position="171"/>
    </location>
</feature>
<comment type="function">
    <text evidence="9">Part of the ABC transporter complex LsrABCD involved in autoinducer 2 (AI-2) import. Probably responsible for the translocation of the substrate across the membrane.</text>
</comment>
<evidence type="ECO:0000256" key="4">
    <source>
        <dbReference type="ARBA" id="ARBA00022475"/>
    </source>
</evidence>
<gene>
    <name evidence="13" type="ORF">HYN69_00535</name>
</gene>
<dbReference type="EMBL" id="CP028918">
    <property type="protein sequence ID" value="AWB47189.1"/>
    <property type="molecule type" value="Genomic_DNA"/>
</dbReference>
<proteinExistence type="predicted"/>
<dbReference type="PANTHER" id="PTHR32196:SF71">
    <property type="entry name" value="AUTOINDUCER 2 IMPORT SYSTEM PERMEASE PROTEIN LSRD"/>
    <property type="match status" value="1"/>
</dbReference>
<dbReference type="PANTHER" id="PTHR32196">
    <property type="entry name" value="ABC TRANSPORTER PERMEASE PROTEIN YPHD-RELATED-RELATED"/>
    <property type="match status" value="1"/>
</dbReference>
<accession>A0A2S0UH94</accession>
<evidence type="ECO:0000256" key="9">
    <source>
        <dbReference type="ARBA" id="ARBA00025439"/>
    </source>
</evidence>
<keyword evidence="7 12" id="KW-1133">Transmembrane helix</keyword>
<organism evidence="13 14">
    <name type="scientific">Paragemmobacter aquarius</name>
    <dbReference type="NCBI Taxonomy" id="2169400"/>
    <lineage>
        <taxon>Bacteria</taxon>
        <taxon>Pseudomonadati</taxon>
        <taxon>Pseudomonadota</taxon>
        <taxon>Alphaproteobacteria</taxon>
        <taxon>Rhodobacterales</taxon>
        <taxon>Paracoccaceae</taxon>
        <taxon>Paragemmobacter</taxon>
    </lineage>
</organism>
<evidence type="ECO:0000256" key="7">
    <source>
        <dbReference type="ARBA" id="ARBA00022989"/>
    </source>
</evidence>